<dbReference type="OrthoDB" id="886020at2"/>
<sequence>MDSTASTPQTPPTPTIPLEVTDQQNSALLEDTLALLNTNDPKKADKHGLTEIDRWEEVLRASERPGLAKIIQELGTLREQLNASDTEPHDLAETLATLGAETNKVADETSDNYSAPLNQLGKLLIKLSNVLSR</sequence>
<gene>
    <name evidence="1" type="ORF">SAMN06265337_3281</name>
</gene>
<keyword evidence="2" id="KW-1185">Reference proteome</keyword>
<dbReference type="RefSeq" id="WP_088844559.1">
    <property type="nucleotide sequence ID" value="NZ_FYEW01000002.1"/>
</dbReference>
<evidence type="ECO:0000313" key="1">
    <source>
        <dbReference type="EMBL" id="SNC76231.1"/>
    </source>
</evidence>
<accession>A0A212UDQ0</accession>
<name>A0A212UDQ0_9BACT</name>
<proteinExistence type="predicted"/>
<evidence type="ECO:0000313" key="2">
    <source>
        <dbReference type="Proteomes" id="UP000198131"/>
    </source>
</evidence>
<organism evidence="1 2">
    <name type="scientific">Hymenobacter gelipurpurascens</name>
    <dbReference type="NCBI Taxonomy" id="89968"/>
    <lineage>
        <taxon>Bacteria</taxon>
        <taxon>Pseudomonadati</taxon>
        <taxon>Bacteroidota</taxon>
        <taxon>Cytophagia</taxon>
        <taxon>Cytophagales</taxon>
        <taxon>Hymenobacteraceae</taxon>
        <taxon>Hymenobacter</taxon>
    </lineage>
</organism>
<dbReference type="Proteomes" id="UP000198131">
    <property type="component" value="Unassembled WGS sequence"/>
</dbReference>
<reference evidence="2" key="1">
    <citation type="submission" date="2017-06" db="EMBL/GenBank/DDBJ databases">
        <authorList>
            <person name="Varghese N."/>
            <person name="Submissions S."/>
        </authorList>
    </citation>
    <scope>NUCLEOTIDE SEQUENCE [LARGE SCALE GENOMIC DNA]</scope>
    <source>
        <strain evidence="2">DSM 11116</strain>
    </source>
</reference>
<dbReference type="AlphaFoldDB" id="A0A212UDQ0"/>
<dbReference type="EMBL" id="FYEW01000002">
    <property type="protein sequence ID" value="SNC76231.1"/>
    <property type="molecule type" value="Genomic_DNA"/>
</dbReference>
<protein>
    <submittedName>
        <fullName evidence="1">Uncharacterized protein</fullName>
    </submittedName>
</protein>